<evidence type="ECO:0000313" key="7">
    <source>
        <dbReference type="Proteomes" id="UP000053176"/>
    </source>
</evidence>
<organism evidence="6 7">
    <name type="scientific">Rhizobium loti</name>
    <name type="common">Mesorhizobium loti</name>
    <dbReference type="NCBI Taxonomy" id="381"/>
    <lineage>
        <taxon>Bacteria</taxon>
        <taxon>Pseudomonadati</taxon>
        <taxon>Pseudomonadota</taxon>
        <taxon>Alphaproteobacteria</taxon>
        <taxon>Hyphomicrobiales</taxon>
        <taxon>Phyllobacteriaceae</taxon>
        <taxon>Mesorhizobium</taxon>
    </lineage>
</organism>
<proteinExistence type="predicted"/>
<accession>A0A101KWU1</accession>
<dbReference type="PROSITE" id="PS51078">
    <property type="entry name" value="ICLR_ED"/>
    <property type="match status" value="1"/>
</dbReference>
<reference evidence="6 7" key="1">
    <citation type="submission" date="2015-12" db="EMBL/GenBank/DDBJ databases">
        <title>Draft genome sequence of Mesorhizobium sp. UFLA 01-765, a multitolerant efficient symbiont and plant-growth promoting strain isolated from Zn-mining soil using Leucaena leucocephala as a trap plant.</title>
        <authorList>
            <person name="Rangel W.M."/>
            <person name="Thijs S."/>
            <person name="Longatti S.M."/>
            <person name="Moreira F.M."/>
            <person name="Weyens N."/>
            <person name="Vangronsveld J."/>
            <person name="Van Hamme J.D."/>
            <person name="Bottos E.M."/>
            <person name="Rineau F."/>
        </authorList>
    </citation>
    <scope>NUCLEOTIDE SEQUENCE [LARGE SCALE GENOMIC DNA]</scope>
    <source>
        <strain evidence="6 7">UFLA 01-765</strain>
    </source>
</reference>
<evidence type="ECO:0000259" key="4">
    <source>
        <dbReference type="PROSITE" id="PS51077"/>
    </source>
</evidence>
<evidence type="ECO:0000256" key="3">
    <source>
        <dbReference type="ARBA" id="ARBA00023163"/>
    </source>
</evidence>
<feature type="domain" description="HTH iclR-type" evidence="4">
    <location>
        <begin position="24"/>
        <end position="85"/>
    </location>
</feature>
<name>A0A101KWU1_RHILI</name>
<dbReference type="Proteomes" id="UP000053176">
    <property type="component" value="Unassembled WGS sequence"/>
</dbReference>
<evidence type="ECO:0000256" key="2">
    <source>
        <dbReference type="ARBA" id="ARBA00023125"/>
    </source>
</evidence>
<evidence type="ECO:0000313" key="6">
    <source>
        <dbReference type="EMBL" id="KUM28412.1"/>
    </source>
</evidence>
<dbReference type="PROSITE" id="PS51077">
    <property type="entry name" value="HTH_ICLR"/>
    <property type="match status" value="1"/>
</dbReference>
<evidence type="ECO:0000259" key="5">
    <source>
        <dbReference type="PROSITE" id="PS51078"/>
    </source>
</evidence>
<dbReference type="GO" id="GO:0045892">
    <property type="term" value="P:negative regulation of DNA-templated transcription"/>
    <property type="evidence" value="ECO:0007669"/>
    <property type="project" value="TreeGrafter"/>
</dbReference>
<dbReference type="InterPro" id="IPR014757">
    <property type="entry name" value="Tscrpt_reg_IclR_C"/>
</dbReference>
<gene>
    <name evidence="6" type="ORF">AU467_11255</name>
</gene>
<comment type="caution">
    <text evidence="6">The sequence shown here is derived from an EMBL/GenBank/DDBJ whole genome shotgun (WGS) entry which is preliminary data.</text>
</comment>
<dbReference type="NCBIfam" id="NF045644">
    <property type="entry name" value="TransRegBhcR"/>
    <property type="match status" value="1"/>
</dbReference>
<protein>
    <submittedName>
        <fullName evidence="6">IclR family transcriptional regulator</fullName>
    </submittedName>
</protein>
<keyword evidence="3" id="KW-0804">Transcription</keyword>
<dbReference type="PANTHER" id="PTHR30136:SF24">
    <property type="entry name" value="HTH-TYPE TRANSCRIPTIONAL REPRESSOR ALLR"/>
    <property type="match status" value="1"/>
</dbReference>
<dbReference type="Gene3D" id="3.30.450.40">
    <property type="match status" value="1"/>
</dbReference>
<dbReference type="Pfam" id="PF09339">
    <property type="entry name" value="HTH_IclR"/>
    <property type="match status" value="1"/>
</dbReference>
<dbReference type="AlphaFoldDB" id="A0A101KWU1"/>
<dbReference type="SMART" id="SM00346">
    <property type="entry name" value="HTH_ICLR"/>
    <property type="match status" value="1"/>
</dbReference>
<feature type="domain" description="IclR-ED" evidence="5">
    <location>
        <begin position="86"/>
        <end position="269"/>
    </location>
</feature>
<dbReference type="InterPro" id="IPR036388">
    <property type="entry name" value="WH-like_DNA-bd_sf"/>
</dbReference>
<dbReference type="InterPro" id="IPR005471">
    <property type="entry name" value="Tscrpt_reg_IclR_N"/>
</dbReference>
<dbReference type="FunFam" id="1.10.10.10:FF:000056">
    <property type="entry name" value="IclR family transcriptional regulator"/>
    <property type="match status" value="1"/>
</dbReference>
<keyword evidence="2" id="KW-0238">DNA-binding</keyword>
<evidence type="ECO:0000256" key="1">
    <source>
        <dbReference type="ARBA" id="ARBA00023015"/>
    </source>
</evidence>
<dbReference type="SUPFAM" id="SSF46785">
    <property type="entry name" value="Winged helix' DNA-binding domain"/>
    <property type="match status" value="1"/>
</dbReference>
<dbReference type="GO" id="GO:0003677">
    <property type="term" value="F:DNA binding"/>
    <property type="evidence" value="ECO:0007669"/>
    <property type="project" value="UniProtKB-KW"/>
</dbReference>
<dbReference type="GO" id="GO:0003700">
    <property type="term" value="F:DNA-binding transcription factor activity"/>
    <property type="evidence" value="ECO:0007669"/>
    <property type="project" value="TreeGrafter"/>
</dbReference>
<dbReference type="PANTHER" id="PTHR30136">
    <property type="entry name" value="HELIX-TURN-HELIX TRANSCRIPTIONAL REGULATOR, ICLR FAMILY"/>
    <property type="match status" value="1"/>
</dbReference>
<dbReference type="Gene3D" id="1.10.10.10">
    <property type="entry name" value="Winged helix-like DNA-binding domain superfamily/Winged helix DNA-binding domain"/>
    <property type="match status" value="1"/>
</dbReference>
<keyword evidence="1" id="KW-0805">Transcription regulation</keyword>
<dbReference type="InterPro" id="IPR036390">
    <property type="entry name" value="WH_DNA-bd_sf"/>
</dbReference>
<dbReference type="SUPFAM" id="SSF55781">
    <property type="entry name" value="GAF domain-like"/>
    <property type="match status" value="1"/>
</dbReference>
<dbReference type="InterPro" id="IPR029016">
    <property type="entry name" value="GAF-like_dom_sf"/>
</dbReference>
<dbReference type="InterPro" id="IPR050707">
    <property type="entry name" value="HTH_MetabolicPath_Reg"/>
</dbReference>
<sequence>METTEKRQRGRPRAFNGPSEAASVQSLDRALRILAIVAEASGLSLSEIAARSGIAASTAYRMLTTLENHGMVEFDTTDQLWSIGVETYRMGAAFLRRRKLVDRARIVMQELMEKTGETANLGVAEDDCVVFVSQVETHQAIRAFFRPGTRSSFHASGIGKAVLAHLEPERVAAILRKAGLQRYTDKTLSDISTLAHDLATIKHRGWSVDDEERHPGMRCVAAAIFNEFGEPIGGVSVSGPTVRVTPERLAEIGPLVREAAAEVTKMIGGVVAG</sequence>
<dbReference type="Pfam" id="PF01614">
    <property type="entry name" value="IclR_C"/>
    <property type="match status" value="1"/>
</dbReference>
<dbReference type="EMBL" id="LPWA01000013">
    <property type="protein sequence ID" value="KUM28412.1"/>
    <property type="molecule type" value="Genomic_DNA"/>
</dbReference>
<dbReference type="OrthoDB" id="9807558at2"/>
<dbReference type="InterPro" id="IPR054844">
    <property type="entry name" value="TransRegBhcR"/>
</dbReference>